<feature type="transmembrane region" description="Helical" evidence="6">
    <location>
        <begin position="160"/>
        <end position="182"/>
    </location>
</feature>
<keyword evidence="6" id="KW-0472">Membrane</keyword>
<evidence type="ECO:0000256" key="7">
    <source>
        <dbReference type="SAM" id="SignalP"/>
    </source>
</evidence>
<evidence type="ECO:0000256" key="2">
    <source>
        <dbReference type="ARBA" id="ARBA00023125"/>
    </source>
</evidence>
<dbReference type="OrthoDB" id="15001at2759"/>
<evidence type="ECO:0000256" key="3">
    <source>
        <dbReference type="ARBA" id="ARBA00023163"/>
    </source>
</evidence>
<organism evidence="8">
    <name type="scientific">Cyprideis torosa</name>
    <dbReference type="NCBI Taxonomy" id="163714"/>
    <lineage>
        <taxon>Eukaryota</taxon>
        <taxon>Metazoa</taxon>
        <taxon>Ecdysozoa</taxon>
        <taxon>Arthropoda</taxon>
        <taxon>Crustacea</taxon>
        <taxon>Oligostraca</taxon>
        <taxon>Ostracoda</taxon>
        <taxon>Podocopa</taxon>
        <taxon>Podocopida</taxon>
        <taxon>Cytherocopina</taxon>
        <taxon>Cytheroidea</taxon>
        <taxon>Cytherideidae</taxon>
        <taxon>Cyprideis</taxon>
    </lineage>
</organism>
<keyword evidence="3" id="KW-0804">Transcription</keyword>
<keyword evidence="6" id="KW-0812">Transmembrane</keyword>
<gene>
    <name evidence="8" type="ORF">CTOB1V02_LOCUS2594</name>
</gene>
<name>A0A7R8ZK97_9CRUS</name>
<dbReference type="GO" id="GO:0001002">
    <property type="term" value="F:RNA polymerase III type 1 promoter sequence-specific DNA binding"/>
    <property type="evidence" value="ECO:0007669"/>
    <property type="project" value="TreeGrafter"/>
</dbReference>
<feature type="compositionally biased region" description="Acidic residues" evidence="5">
    <location>
        <begin position="755"/>
        <end position="771"/>
    </location>
</feature>
<dbReference type="AlphaFoldDB" id="A0A7R8ZK97"/>
<dbReference type="InterPro" id="IPR041499">
    <property type="entry name" value="Tfc1/Sfc1_N"/>
</dbReference>
<proteinExistence type="predicted"/>
<dbReference type="InterPro" id="IPR040454">
    <property type="entry name" value="TF_IIIC_Tfc1/Sfc1"/>
</dbReference>
<evidence type="ECO:0000313" key="8">
    <source>
        <dbReference type="EMBL" id="CAD7224637.1"/>
    </source>
</evidence>
<feature type="region of interest" description="Disordered" evidence="5">
    <location>
        <begin position="210"/>
        <end position="236"/>
    </location>
</feature>
<protein>
    <submittedName>
        <fullName evidence="8">Uncharacterized protein</fullName>
    </submittedName>
</protein>
<comment type="subcellular location">
    <subcellularLocation>
        <location evidence="1">Nucleus</location>
    </subcellularLocation>
</comment>
<dbReference type="EMBL" id="OB660411">
    <property type="protein sequence ID" value="CAD7224637.1"/>
    <property type="molecule type" value="Genomic_DNA"/>
</dbReference>
<dbReference type="Pfam" id="PF17682">
    <property type="entry name" value="Tau95_N"/>
    <property type="match status" value="1"/>
</dbReference>
<sequence>MGYLLVLLLAGELFFLRAIEACEFVGLILKCSLDFGGVELHVTGVVNPCSLPLDATFVLKSSEPPLRWAHTFVTTNPDEEVLIQGLRTSGENKEVTFRASFQTDFNTTSDVKTIAVQAFLQLKDRNATEPPVPFVDGIVSIRNDVECDLSGSGQAAPLRIFMFFGLLSLTVVLLLIILLILLRRQQALKLVERLHNSLARFSRGGVPYQEETKTETTDGANGQVVVNGTAGGDLTTRRNLADGEMETSLIIPNPVSLARSSSVVGSAAEHLKRPGVTPPFEGDQRLRGDGASPTGSPAASAIPPRSKAVGGARPKTLPSVVAMEVDPADPPDSLEEDEEMLATAGPCLPHFVTVEFPGYVQSVERAKARGIQDYFGGVKKMSHVFLKNSESPQDTTSASERQLQLRWRKDDPYAKPLIAERTKAWGLLVKVRRRKRRLEDQGAEQPLKVEVLGLVKDVYKFTTLPDYQMLPYDHRTGQSIREDVTLGFNLEEFDKCQAGILYLPPPYFPRLETEFEVKFRPKEGELADPLDPSLCIKGREGQGRNRVSLGTYRISYDESVPSKPIKDIQDTLERWPAFQDLYDRCVKLFQERPIWSRNRISAFLGLKPGDYEDVYGLKVILPLVSYYSMLGPWRNSWIRMNFDPKFHPECRNFQILDIRVKKQLQRKLKVPAKSDQLPPTFLYRFDPEDVMNIKQRQAFFHYSDVEIPEMKEILALPVRDSCDKAEGFFPDGTNERLRSLVKGYLSRALSGGDEGLVDEDDEKRDEEEEEEEEIEFCVDQAAAMEISSPVPGGSCSADVMTHGFPSAKPGTHPIQSGPPGQGVKSLRADARNGYQDLNMEMLKKVSGVHFPMKLQMELWAASQVGRLPCLPSSHLMRDTLLGRDEIITFGDYLDHPDHKEEMGNPHAVIEKNLGILK</sequence>
<evidence type="ECO:0000256" key="1">
    <source>
        <dbReference type="ARBA" id="ARBA00004123"/>
    </source>
</evidence>
<evidence type="ECO:0000256" key="4">
    <source>
        <dbReference type="ARBA" id="ARBA00023242"/>
    </source>
</evidence>
<accession>A0A7R8ZK97</accession>
<feature type="compositionally biased region" description="Low complexity" evidence="5">
    <location>
        <begin position="289"/>
        <end position="304"/>
    </location>
</feature>
<feature type="region of interest" description="Disordered" evidence="5">
    <location>
        <begin position="268"/>
        <end position="313"/>
    </location>
</feature>
<keyword evidence="4" id="KW-0539">Nucleus</keyword>
<dbReference type="GO" id="GO:0000127">
    <property type="term" value="C:transcription factor TFIIIC complex"/>
    <property type="evidence" value="ECO:0007669"/>
    <property type="project" value="InterPro"/>
</dbReference>
<dbReference type="InterPro" id="IPR042536">
    <property type="entry name" value="TFIIIC_tauA_Sfc1"/>
</dbReference>
<evidence type="ECO:0000256" key="6">
    <source>
        <dbReference type="SAM" id="Phobius"/>
    </source>
</evidence>
<dbReference type="GO" id="GO:0001003">
    <property type="term" value="F:RNA polymerase III type 2 promoter sequence-specific DNA binding"/>
    <property type="evidence" value="ECO:0007669"/>
    <property type="project" value="TreeGrafter"/>
</dbReference>
<dbReference type="GO" id="GO:0006384">
    <property type="term" value="P:transcription initiation at RNA polymerase III promoter"/>
    <property type="evidence" value="ECO:0007669"/>
    <property type="project" value="InterPro"/>
</dbReference>
<feature type="region of interest" description="Disordered" evidence="5">
    <location>
        <begin position="751"/>
        <end position="771"/>
    </location>
</feature>
<dbReference type="Gene3D" id="3.30.200.160">
    <property type="entry name" value="TFIIIC, subcomplex tauA, subunit Sfc1, barrel domain"/>
    <property type="match status" value="1"/>
</dbReference>
<keyword evidence="2" id="KW-0238">DNA-binding</keyword>
<keyword evidence="6" id="KW-1133">Transmembrane helix</keyword>
<feature type="signal peptide" evidence="7">
    <location>
        <begin position="1"/>
        <end position="21"/>
    </location>
</feature>
<feature type="compositionally biased region" description="Polar residues" evidence="5">
    <location>
        <begin position="217"/>
        <end position="226"/>
    </location>
</feature>
<dbReference type="Pfam" id="PF09734">
    <property type="entry name" value="Tau95"/>
    <property type="match status" value="1"/>
</dbReference>
<dbReference type="PANTHER" id="PTHR13230:SF5">
    <property type="entry name" value="GENERAL TRANSCRIPTION FACTOR 3C POLYPEPTIDE 5"/>
    <property type="match status" value="1"/>
</dbReference>
<dbReference type="InterPro" id="IPR019136">
    <property type="entry name" value="TF_IIIC_su-5_HTH"/>
</dbReference>
<evidence type="ECO:0000256" key="5">
    <source>
        <dbReference type="SAM" id="MobiDB-lite"/>
    </source>
</evidence>
<reference evidence="8" key="1">
    <citation type="submission" date="2020-11" db="EMBL/GenBank/DDBJ databases">
        <authorList>
            <person name="Tran Van P."/>
        </authorList>
    </citation>
    <scope>NUCLEOTIDE SEQUENCE</scope>
</reference>
<dbReference type="GO" id="GO:0005634">
    <property type="term" value="C:nucleus"/>
    <property type="evidence" value="ECO:0007669"/>
    <property type="project" value="UniProtKB-SubCell"/>
</dbReference>
<dbReference type="Pfam" id="PF05348">
    <property type="entry name" value="UMP1"/>
    <property type="match status" value="1"/>
</dbReference>
<keyword evidence="7" id="KW-0732">Signal</keyword>
<feature type="chain" id="PRO_5043333077" evidence="7">
    <location>
        <begin position="22"/>
        <end position="917"/>
    </location>
</feature>
<dbReference type="PANTHER" id="PTHR13230">
    <property type="entry name" value="GENERAL TRANSCRIPTION FACTOR IIIC, POLYPEPTIDE 5"/>
    <property type="match status" value="1"/>
</dbReference>